<sequence length="377" mass="40339">MTEFLSQYKRVVIKIGSSLLVDPENGLRKTWLDSLLKDVAELANQDTEILIVSSGAIALGRRELLEKGIELRDGFLKLEESQAAAAIGQIALSRLFSETLKAHSLVAAQILLTIGDTEQRRRYLNARNTIATALKWKAIPIINENDSVATSEIRYGDNDRLAARVATMCSADLLILFSDIDGLYDAPPADNPNAKLIPRVKSIDADIEAMAGEAASIHSRGGMKTKIDAAKIATSSGTTMVIASGKDLHPLSRLADSGRGTWFDPNPNSISDRKKWIAGGLEISGSIEIDAGALVALERGKSLLSAGVTKIEGKFQRGDTVAILGPHGHAVARGLAEYDSKDAISIVGLKSSEISNLLGPSARSALVHRDNLVLETQ</sequence>
<dbReference type="PROSITE" id="PS50890">
    <property type="entry name" value="PUA"/>
    <property type="match status" value="1"/>
</dbReference>
<dbReference type="UniPathway" id="UPA00098">
    <property type="reaction ID" value="UER00359"/>
</dbReference>
<proteinExistence type="inferred from homology"/>
<dbReference type="InterPro" id="IPR041739">
    <property type="entry name" value="G5K_ProB"/>
</dbReference>
<keyword evidence="3 8" id="KW-0641">Proline biosynthesis</keyword>
<dbReference type="Gene3D" id="2.30.130.10">
    <property type="entry name" value="PUA domain"/>
    <property type="match status" value="1"/>
</dbReference>
<comment type="subcellular location">
    <subcellularLocation>
        <location evidence="8">Cytoplasm</location>
    </subcellularLocation>
</comment>
<feature type="domain" description="PUA" evidence="9">
    <location>
        <begin position="285"/>
        <end position="367"/>
    </location>
</feature>
<evidence type="ECO:0000256" key="5">
    <source>
        <dbReference type="ARBA" id="ARBA00022741"/>
    </source>
</evidence>
<dbReference type="KEGG" id="mff:MFFC18_30700"/>
<dbReference type="InterPro" id="IPR002478">
    <property type="entry name" value="PUA"/>
</dbReference>
<dbReference type="GO" id="GO:0005829">
    <property type="term" value="C:cytosol"/>
    <property type="evidence" value="ECO:0007669"/>
    <property type="project" value="TreeGrafter"/>
</dbReference>
<dbReference type="InterPro" id="IPR019797">
    <property type="entry name" value="Glutamate_5-kinase_CS"/>
</dbReference>
<dbReference type="GO" id="GO:0004349">
    <property type="term" value="F:glutamate 5-kinase activity"/>
    <property type="evidence" value="ECO:0007669"/>
    <property type="project" value="UniProtKB-UniRule"/>
</dbReference>
<evidence type="ECO:0000313" key="11">
    <source>
        <dbReference type="Proteomes" id="UP000322214"/>
    </source>
</evidence>
<dbReference type="SUPFAM" id="SSF53633">
    <property type="entry name" value="Carbamate kinase-like"/>
    <property type="match status" value="1"/>
</dbReference>
<dbReference type="Proteomes" id="UP000322214">
    <property type="component" value="Chromosome"/>
</dbReference>
<reference evidence="10 11" key="1">
    <citation type="submission" date="2019-08" db="EMBL/GenBank/DDBJ databases">
        <title>Deep-cultivation of Planctomycetes and their phenomic and genomic characterization uncovers novel biology.</title>
        <authorList>
            <person name="Wiegand S."/>
            <person name="Jogler M."/>
            <person name="Boedeker C."/>
            <person name="Pinto D."/>
            <person name="Vollmers J."/>
            <person name="Rivas-Marin E."/>
            <person name="Kohn T."/>
            <person name="Peeters S.H."/>
            <person name="Heuer A."/>
            <person name="Rast P."/>
            <person name="Oberbeckmann S."/>
            <person name="Bunk B."/>
            <person name="Jeske O."/>
            <person name="Meyerdierks A."/>
            <person name="Storesund J.E."/>
            <person name="Kallscheuer N."/>
            <person name="Luecker S."/>
            <person name="Lage O.M."/>
            <person name="Pohl T."/>
            <person name="Merkel B.J."/>
            <person name="Hornburger P."/>
            <person name="Mueller R.-W."/>
            <person name="Bruemmer F."/>
            <person name="Labrenz M."/>
            <person name="Spormann A.M."/>
            <person name="Op den Camp H."/>
            <person name="Overmann J."/>
            <person name="Amann R."/>
            <person name="Jetten M.S.M."/>
            <person name="Mascher T."/>
            <person name="Medema M.H."/>
            <person name="Devos D.P."/>
            <person name="Kaster A.-K."/>
            <person name="Ovreas L."/>
            <person name="Rohde M."/>
            <person name="Galperin M.Y."/>
            <person name="Jogler C."/>
        </authorList>
    </citation>
    <scope>NUCLEOTIDE SEQUENCE [LARGE SCALE GENOMIC DNA]</scope>
    <source>
        <strain evidence="10 11">FC18</strain>
    </source>
</reference>
<evidence type="ECO:0000256" key="6">
    <source>
        <dbReference type="ARBA" id="ARBA00022777"/>
    </source>
</evidence>
<evidence type="ECO:0000313" key="10">
    <source>
        <dbReference type="EMBL" id="QEG23174.1"/>
    </source>
</evidence>
<dbReference type="PRINTS" id="PR00474">
    <property type="entry name" value="GLU5KINASE"/>
</dbReference>
<dbReference type="InterPro" id="IPR011529">
    <property type="entry name" value="Glu_5kinase"/>
</dbReference>
<evidence type="ECO:0000256" key="7">
    <source>
        <dbReference type="ARBA" id="ARBA00022840"/>
    </source>
</evidence>
<feature type="binding site" evidence="8">
    <location>
        <begin position="178"/>
        <end position="179"/>
    </location>
    <ligand>
        <name>ATP</name>
        <dbReference type="ChEBI" id="CHEBI:30616"/>
    </ligand>
</feature>
<dbReference type="PANTHER" id="PTHR43654">
    <property type="entry name" value="GLUTAMATE 5-KINASE"/>
    <property type="match status" value="1"/>
</dbReference>
<keyword evidence="11" id="KW-1185">Reference proteome</keyword>
<feature type="binding site" evidence="8">
    <location>
        <position position="158"/>
    </location>
    <ligand>
        <name>substrate</name>
    </ligand>
</feature>
<dbReference type="InterPro" id="IPR001057">
    <property type="entry name" value="Glu/AcGlu_kinase"/>
</dbReference>
<evidence type="ECO:0000256" key="8">
    <source>
        <dbReference type="HAMAP-Rule" id="MF_00456"/>
    </source>
</evidence>
<evidence type="ECO:0000256" key="1">
    <source>
        <dbReference type="ARBA" id="ARBA00022490"/>
    </source>
</evidence>
<comment type="similarity">
    <text evidence="8">Belongs to the glutamate 5-kinase family.</text>
</comment>
<dbReference type="InterPro" id="IPR036393">
    <property type="entry name" value="AceGlu_kinase-like_sf"/>
</dbReference>
<dbReference type="GO" id="GO:0055129">
    <property type="term" value="P:L-proline biosynthetic process"/>
    <property type="evidence" value="ECO:0007669"/>
    <property type="project" value="UniProtKB-UniRule"/>
</dbReference>
<dbReference type="OrthoDB" id="9804434at2"/>
<dbReference type="RefSeq" id="WP_075083269.1">
    <property type="nucleotide sequence ID" value="NZ_CP042912.1"/>
</dbReference>
<dbReference type="AlphaFoldDB" id="A0A5B9PA84"/>
<dbReference type="SUPFAM" id="SSF88697">
    <property type="entry name" value="PUA domain-like"/>
    <property type="match status" value="1"/>
</dbReference>
<comment type="caution">
    <text evidence="8">Lacks conserved residue(s) required for the propagation of feature annotation.</text>
</comment>
<dbReference type="GO" id="GO:0005524">
    <property type="term" value="F:ATP binding"/>
    <property type="evidence" value="ECO:0007669"/>
    <property type="project" value="UniProtKB-KW"/>
</dbReference>
<feature type="binding site" evidence="8">
    <location>
        <position position="54"/>
    </location>
    <ligand>
        <name>substrate</name>
    </ligand>
</feature>
<dbReference type="NCBIfam" id="TIGR01027">
    <property type="entry name" value="proB"/>
    <property type="match status" value="1"/>
</dbReference>
<dbReference type="EC" id="2.7.2.11" evidence="8"/>
<dbReference type="PROSITE" id="PS00902">
    <property type="entry name" value="GLUTAMATE_5_KINASE"/>
    <property type="match status" value="1"/>
</dbReference>
<dbReference type="CDD" id="cd21157">
    <property type="entry name" value="PUA_G5K"/>
    <property type="match status" value="1"/>
</dbReference>
<dbReference type="InterPro" id="IPR001048">
    <property type="entry name" value="Asp/Glu/Uridylate_kinase"/>
</dbReference>
<protein>
    <recommendedName>
        <fullName evidence="8">Glutamate 5-kinase</fullName>
        <ecNumber evidence="8">2.7.2.11</ecNumber>
    </recommendedName>
    <alternativeName>
        <fullName evidence="8">Gamma-glutamyl kinase</fullName>
        <shortName evidence="8">GK</shortName>
    </alternativeName>
</protein>
<evidence type="ECO:0000256" key="3">
    <source>
        <dbReference type="ARBA" id="ARBA00022650"/>
    </source>
</evidence>
<dbReference type="Pfam" id="PF00696">
    <property type="entry name" value="AA_kinase"/>
    <property type="match status" value="1"/>
</dbReference>
<dbReference type="PIRSF" id="PIRSF000729">
    <property type="entry name" value="GK"/>
    <property type="match status" value="1"/>
</dbReference>
<dbReference type="GO" id="GO:0003723">
    <property type="term" value="F:RNA binding"/>
    <property type="evidence" value="ECO:0007669"/>
    <property type="project" value="InterPro"/>
</dbReference>
<accession>A0A5B9PA84</accession>
<dbReference type="HAMAP" id="MF_00456">
    <property type="entry name" value="ProB"/>
    <property type="match status" value="1"/>
</dbReference>
<keyword evidence="5 8" id="KW-0547">Nucleotide-binding</keyword>
<dbReference type="InterPro" id="IPR015947">
    <property type="entry name" value="PUA-like_sf"/>
</dbReference>
<dbReference type="InterPro" id="IPR005715">
    <property type="entry name" value="Glu_5kinase/COase_Synthase"/>
</dbReference>
<dbReference type="FunFam" id="3.40.1160.10:FF:000018">
    <property type="entry name" value="Glutamate 5-kinase"/>
    <property type="match status" value="1"/>
</dbReference>
<keyword evidence="7 8" id="KW-0067">ATP-binding</keyword>
<dbReference type="Gene3D" id="3.40.1160.10">
    <property type="entry name" value="Acetylglutamate kinase-like"/>
    <property type="match status" value="1"/>
</dbReference>
<keyword evidence="4 8" id="KW-0808">Transferase</keyword>
<keyword evidence="6 8" id="KW-0418">Kinase</keyword>
<dbReference type="STRING" id="980251.GCA_001642875_00466"/>
<keyword evidence="2 8" id="KW-0028">Amino-acid biosynthesis</keyword>
<comment type="function">
    <text evidence="8">Catalyzes the transfer of a phosphate group to glutamate to form L-glutamate 5-phosphate.</text>
</comment>
<feature type="binding site" evidence="8">
    <location>
        <position position="14"/>
    </location>
    <ligand>
        <name>ATP</name>
        <dbReference type="ChEBI" id="CHEBI:30616"/>
    </ligand>
</feature>
<organism evidence="10 11">
    <name type="scientific">Mariniblastus fucicola</name>
    <dbReference type="NCBI Taxonomy" id="980251"/>
    <lineage>
        <taxon>Bacteria</taxon>
        <taxon>Pseudomonadati</taxon>
        <taxon>Planctomycetota</taxon>
        <taxon>Planctomycetia</taxon>
        <taxon>Pirellulales</taxon>
        <taxon>Pirellulaceae</taxon>
        <taxon>Mariniblastus</taxon>
    </lineage>
</organism>
<evidence type="ECO:0000259" key="9">
    <source>
        <dbReference type="SMART" id="SM00359"/>
    </source>
</evidence>
<gene>
    <name evidence="8 10" type="primary">proB</name>
    <name evidence="10" type="ORF">MFFC18_30700</name>
</gene>
<dbReference type="CDD" id="cd04242">
    <property type="entry name" value="AAK_G5K_ProB"/>
    <property type="match status" value="1"/>
</dbReference>
<feature type="binding site" evidence="8">
    <location>
        <position position="146"/>
    </location>
    <ligand>
        <name>substrate</name>
    </ligand>
</feature>
<dbReference type="SMART" id="SM00359">
    <property type="entry name" value="PUA"/>
    <property type="match status" value="1"/>
</dbReference>
<name>A0A5B9PA84_9BACT</name>
<dbReference type="FunFam" id="2.30.130.10:FF:000007">
    <property type="entry name" value="Glutamate 5-kinase"/>
    <property type="match status" value="1"/>
</dbReference>
<dbReference type="Pfam" id="PF01472">
    <property type="entry name" value="PUA"/>
    <property type="match status" value="1"/>
</dbReference>
<evidence type="ECO:0000256" key="2">
    <source>
        <dbReference type="ARBA" id="ARBA00022605"/>
    </source>
</evidence>
<comment type="catalytic activity">
    <reaction evidence="8">
        <text>L-glutamate + ATP = L-glutamyl 5-phosphate + ADP</text>
        <dbReference type="Rhea" id="RHEA:14877"/>
        <dbReference type="ChEBI" id="CHEBI:29985"/>
        <dbReference type="ChEBI" id="CHEBI:30616"/>
        <dbReference type="ChEBI" id="CHEBI:58274"/>
        <dbReference type="ChEBI" id="CHEBI:456216"/>
        <dbReference type="EC" id="2.7.2.11"/>
    </reaction>
</comment>
<evidence type="ECO:0000256" key="4">
    <source>
        <dbReference type="ARBA" id="ARBA00022679"/>
    </source>
</evidence>
<dbReference type="EMBL" id="CP042912">
    <property type="protein sequence ID" value="QEG23174.1"/>
    <property type="molecule type" value="Genomic_DNA"/>
</dbReference>
<keyword evidence="1 8" id="KW-0963">Cytoplasm</keyword>
<comment type="pathway">
    <text evidence="8">Amino-acid biosynthesis; L-proline biosynthesis; L-glutamate 5-semialdehyde from L-glutamate: step 1/2.</text>
</comment>
<dbReference type="PANTHER" id="PTHR43654:SF1">
    <property type="entry name" value="ISOPENTENYL PHOSPHATE KINASE"/>
    <property type="match status" value="1"/>
</dbReference>
<dbReference type="InterPro" id="IPR036974">
    <property type="entry name" value="PUA_sf"/>
</dbReference>